<keyword evidence="2" id="KW-1185">Reference proteome</keyword>
<protein>
    <submittedName>
        <fullName evidence="1">Uncharacterized protein</fullName>
    </submittedName>
</protein>
<gene>
    <name evidence="1" type="ORF">MAR_015764</name>
</gene>
<dbReference type="Proteomes" id="UP001164746">
    <property type="component" value="Chromosome 12"/>
</dbReference>
<reference evidence="1" key="1">
    <citation type="submission" date="2022-11" db="EMBL/GenBank/DDBJ databases">
        <title>Centuries of genome instability and evolution in soft-shell clam transmissible cancer (bioRxiv).</title>
        <authorList>
            <person name="Hart S.F.M."/>
            <person name="Yonemitsu M.A."/>
            <person name="Giersch R.M."/>
            <person name="Beal B.F."/>
            <person name="Arriagada G."/>
            <person name="Davis B.W."/>
            <person name="Ostrander E.A."/>
            <person name="Goff S.P."/>
            <person name="Metzger M.J."/>
        </authorList>
    </citation>
    <scope>NUCLEOTIDE SEQUENCE</scope>
    <source>
        <strain evidence="1">MELC-2E11</strain>
        <tissue evidence="1">Siphon/mantle</tissue>
    </source>
</reference>
<evidence type="ECO:0000313" key="1">
    <source>
        <dbReference type="EMBL" id="WAR21790.1"/>
    </source>
</evidence>
<accession>A0ABY7FHY5</accession>
<sequence length="82" mass="9469">MDQYESVYEGVSLDTKKLNSVKAISHSSDALMSLCKDVKVSIRCTTYTIRTWKSSSNSFDIEKYYNYNDKNDDDKLWVLAPN</sequence>
<proteinExistence type="predicted"/>
<dbReference type="EMBL" id="CP111023">
    <property type="protein sequence ID" value="WAR21790.1"/>
    <property type="molecule type" value="Genomic_DNA"/>
</dbReference>
<organism evidence="1 2">
    <name type="scientific">Mya arenaria</name>
    <name type="common">Soft-shell clam</name>
    <dbReference type="NCBI Taxonomy" id="6604"/>
    <lineage>
        <taxon>Eukaryota</taxon>
        <taxon>Metazoa</taxon>
        <taxon>Spiralia</taxon>
        <taxon>Lophotrochozoa</taxon>
        <taxon>Mollusca</taxon>
        <taxon>Bivalvia</taxon>
        <taxon>Autobranchia</taxon>
        <taxon>Heteroconchia</taxon>
        <taxon>Euheterodonta</taxon>
        <taxon>Imparidentia</taxon>
        <taxon>Neoheterodontei</taxon>
        <taxon>Myida</taxon>
        <taxon>Myoidea</taxon>
        <taxon>Myidae</taxon>
        <taxon>Mya</taxon>
    </lineage>
</organism>
<name>A0ABY7FHY5_MYAAR</name>
<evidence type="ECO:0000313" key="2">
    <source>
        <dbReference type="Proteomes" id="UP001164746"/>
    </source>
</evidence>